<name>A0A9K3LTC8_9STRA</name>
<protein>
    <recommendedName>
        <fullName evidence="3">F-box domain-containing protein</fullName>
    </recommendedName>
</protein>
<evidence type="ECO:0008006" key="3">
    <source>
        <dbReference type="Google" id="ProtNLM"/>
    </source>
</evidence>
<dbReference type="AlphaFoldDB" id="A0A9K3LTC8"/>
<sequence>MPHIYCFVTDGYEADDDETTDKSTSLPAAAPVSIGEERAAEMTKLRRRDTNRAPPTVFDLLPDKLLDDFGKKIGVLCGPRDFVSLAKTCRRMHGIFLSPEVVSSFIKARLRCFVKNPPAKCPGHQSPTFYSLWKMASGIVTLEQAALFEELYGWGLLGPWKNRLCFSPLKTRRHDRVTWSCGAMSDGGNFQINVIGQILKSYPSVSVYWDVHGGSALLSDDQVQEEETKMFDEIFLEDLTRQEFANRVTYSPQGKRPTKSLRGFAIRGKQAEEIDVIFVDFYFRIPAPNGDVLEFPRRRSCYEGIHPGGYH</sequence>
<gene>
    <name evidence="1" type="ORF">IV203_028911</name>
</gene>
<reference evidence="1" key="1">
    <citation type="journal article" date="2021" name="Sci. Rep.">
        <title>Diploid genomic architecture of Nitzschia inconspicua, an elite biomass production diatom.</title>
        <authorList>
            <person name="Oliver A."/>
            <person name="Podell S."/>
            <person name="Pinowska A."/>
            <person name="Traller J.C."/>
            <person name="Smith S.R."/>
            <person name="McClure R."/>
            <person name="Beliaev A."/>
            <person name="Bohutskyi P."/>
            <person name="Hill E.A."/>
            <person name="Rabines A."/>
            <person name="Zheng H."/>
            <person name="Allen L.Z."/>
            <person name="Kuo A."/>
            <person name="Grigoriev I.V."/>
            <person name="Allen A.E."/>
            <person name="Hazlebeck D."/>
            <person name="Allen E.E."/>
        </authorList>
    </citation>
    <scope>NUCLEOTIDE SEQUENCE</scope>
    <source>
        <strain evidence="1">Hildebrandi</strain>
    </source>
</reference>
<reference evidence="1" key="2">
    <citation type="submission" date="2021-04" db="EMBL/GenBank/DDBJ databases">
        <authorList>
            <person name="Podell S."/>
        </authorList>
    </citation>
    <scope>NUCLEOTIDE SEQUENCE</scope>
    <source>
        <strain evidence="1">Hildebrandi</strain>
    </source>
</reference>
<evidence type="ECO:0000313" key="2">
    <source>
        <dbReference type="Proteomes" id="UP000693970"/>
    </source>
</evidence>
<dbReference type="EMBL" id="JAGRRH010000007">
    <property type="protein sequence ID" value="KAG7366241.1"/>
    <property type="molecule type" value="Genomic_DNA"/>
</dbReference>
<comment type="caution">
    <text evidence="1">The sequence shown here is derived from an EMBL/GenBank/DDBJ whole genome shotgun (WGS) entry which is preliminary data.</text>
</comment>
<organism evidence="1 2">
    <name type="scientific">Nitzschia inconspicua</name>
    <dbReference type="NCBI Taxonomy" id="303405"/>
    <lineage>
        <taxon>Eukaryota</taxon>
        <taxon>Sar</taxon>
        <taxon>Stramenopiles</taxon>
        <taxon>Ochrophyta</taxon>
        <taxon>Bacillariophyta</taxon>
        <taxon>Bacillariophyceae</taxon>
        <taxon>Bacillariophycidae</taxon>
        <taxon>Bacillariales</taxon>
        <taxon>Bacillariaceae</taxon>
        <taxon>Nitzschia</taxon>
    </lineage>
</organism>
<accession>A0A9K3LTC8</accession>
<proteinExistence type="predicted"/>
<dbReference type="Proteomes" id="UP000693970">
    <property type="component" value="Unassembled WGS sequence"/>
</dbReference>
<keyword evidence="2" id="KW-1185">Reference proteome</keyword>
<evidence type="ECO:0000313" key="1">
    <source>
        <dbReference type="EMBL" id="KAG7366241.1"/>
    </source>
</evidence>